<dbReference type="Pfam" id="PF13439">
    <property type="entry name" value="Glyco_transf_4"/>
    <property type="match status" value="1"/>
</dbReference>
<dbReference type="PANTHER" id="PTHR12526:SF630">
    <property type="entry name" value="GLYCOSYLTRANSFERASE"/>
    <property type="match status" value="1"/>
</dbReference>
<evidence type="ECO:0000259" key="1">
    <source>
        <dbReference type="Pfam" id="PF00534"/>
    </source>
</evidence>
<dbReference type="CDD" id="cd03808">
    <property type="entry name" value="GT4_CapM-like"/>
    <property type="match status" value="1"/>
</dbReference>
<proteinExistence type="predicted"/>
<protein>
    <submittedName>
        <fullName evidence="3">Glycosyltransferase involved in cell wall biosynthesis</fullName>
    </submittedName>
</protein>
<dbReference type="InterPro" id="IPR001296">
    <property type="entry name" value="Glyco_trans_1"/>
</dbReference>
<evidence type="ECO:0000313" key="3">
    <source>
        <dbReference type="EMBL" id="PWK09687.1"/>
    </source>
</evidence>
<reference evidence="3 4" key="1">
    <citation type="submission" date="2018-05" db="EMBL/GenBank/DDBJ databases">
        <title>Genomic Encyclopedia of Type Strains, Phase IV (KMG-IV): sequencing the most valuable type-strain genomes for metagenomic binning, comparative biology and taxonomic classification.</title>
        <authorList>
            <person name="Goeker M."/>
        </authorList>
    </citation>
    <scope>NUCLEOTIDE SEQUENCE [LARGE SCALE GENOMIC DNA]</scope>
    <source>
        <strain evidence="3 4">DSM 18773</strain>
    </source>
</reference>
<evidence type="ECO:0000259" key="2">
    <source>
        <dbReference type="Pfam" id="PF13439"/>
    </source>
</evidence>
<dbReference type="Pfam" id="PF00534">
    <property type="entry name" value="Glycos_transf_1"/>
    <property type="match status" value="1"/>
</dbReference>
<dbReference type="AlphaFoldDB" id="A0A316D6T7"/>
<sequence>MAEVEPVNVQKKAAFVASVYRHFELFHVPVMEMLQRAGYEVHAFAEDDYAKVRLQERGIVCHDIPIARSPLRWQNVRAARALIGHFKREQFELVHVHTPVASIIGRIAGKFAKTPAVLYTAHGFHFFQGAPLPFWLLYYPVERLMAPWTDVLITINREDYERASSRLPARQSIKYVPGVGVDVERFQPEITQAGRERLRAELQIAPEEHVVLCIAELNDNKNQIQLIEAVHRVTERGLRVRCLLVGVGEQDTILLQRAKDLGLQDQVQLLGYRLDVPELIALSDVCTLLSKREGLPRFLLEAMASGRPILATNIRGSRDLVQDGETGRLVPIGDVEATADALYDLLTQPERLAEMGREIRERVQPYRTENVVQQIEDIYAEALRVAYKGQASKRFGRGGLPS</sequence>
<dbReference type="PANTHER" id="PTHR12526">
    <property type="entry name" value="GLYCOSYLTRANSFERASE"/>
    <property type="match status" value="1"/>
</dbReference>
<keyword evidence="4" id="KW-1185">Reference proteome</keyword>
<dbReference type="GO" id="GO:0016757">
    <property type="term" value="F:glycosyltransferase activity"/>
    <property type="evidence" value="ECO:0007669"/>
    <property type="project" value="InterPro"/>
</dbReference>
<evidence type="ECO:0000313" key="4">
    <source>
        <dbReference type="Proteomes" id="UP000245634"/>
    </source>
</evidence>
<accession>A0A316D6T7</accession>
<gene>
    <name evidence="3" type="ORF">C7459_113125</name>
</gene>
<dbReference type="InterPro" id="IPR028098">
    <property type="entry name" value="Glyco_trans_4-like_N"/>
</dbReference>
<dbReference type="Gene3D" id="3.40.50.2000">
    <property type="entry name" value="Glycogen Phosphorylase B"/>
    <property type="match status" value="2"/>
</dbReference>
<dbReference type="Proteomes" id="UP000245634">
    <property type="component" value="Unassembled WGS sequence"/>
</dbReference>
<organism evidence="3 4">
    <name type="scientific">Tumebacillus permanentifrigoris</name>
    <dbReference type="NCBI Taxonomy" id="378543"/>
    <lineage>
        <taxon>Bacteria</taxon>
        <taxon>Bacillati</taxon>
        <taxon>Bacillota</taxon>
        <taxon>Bacilli</taxon>
        <taxon>Bacillales</taxon>
        <taxon>Alicyclobacillaceae</taxon>
        <taxon>Tumebacillus</taxon>
    </lineage>
</organism>
<feature type="domain" description="Glycosyltransferase subfamily 4-like N-terminal" evidence="2">
    <location>
        <begin position="32"/>
        <end position="184"/>
    </location>
</feature>
<dbReference type="EMBL" id="QGGL01000013">
    <property type="protein sequence ID" value="PWK09687.1"/>
    <property type="molecule type" value="Genomic_DNA"/>
</dbReference>
<dbReference type="OrthoDB" id="9806653at2"/>
<feature type="domain" description="Glycosyl transferase family 1" evidence="1">
    <location>
        <begin position="195"/>
        <end position="361"/>
    </location>
</feature>
<dbReference type="SUPFAM" id="SSF53756">
    <property type="entry name" value="UDP-Glycosyltransferase/glycogen phosphorylase"/>
    <property type="match status" value="1"/>
</dbReference>
<keyword evidence="3" id="KW-0808">Transferase</keyword>
<comment type="caution">
    <text evidence="3">The sequence shown here is derived from an EMBL/GenBank/DDBJ whole genome shotgun (WGS) entry which is preliminary data.</text>
</comment>
<name>A0A316D6T7_9BACL</name>